<evidence type="ECO:0000313" key="3">
    <source>
        <dbReference type="Proteomes" id="UP000238296"/>
    </source>
</evidence>
<accession>A0A2S8BBL4</accession>
<gene>
    <name evidence="2" type="ORF">C1Y40_05790</name>
</gene>
<dbReference type="EMBL" id="PPEA01001016">
    <property type="protein sequence ID" value="PQM44050.1"/>
    <property type="molecule type" value="Genomic_DNA"/>
</dbReference>
<dbReference type="Proteomes" id="UP000238296">
    <property type="component" value="Unassembled WGS sequence"/>
</dbReference>
<name>A0A2S8BBL4_9MYCO</name>
<comment type="caution">
    <text evidence="2">The sequence shown here is derived from an EMBL/GenBank/DDBJ whole genome shotgun (WGS) entry which is preliminary data.</text>
</comment>
<evidence type="ECO:0000313" key="2">
    <source>
        <dbReference type="EMBL" id="PQM44050.1"/>
    </source>
</evidence>
<dbReference type="AlphaFoldDB" id="A0A2S8BBL4"/>
<sequence>MSSTWATEMASGPGPRNVAELTSVPSRIEEVSRAIPPSVTQESVGPGSPSPLIAT</sequence>
<reference evidence="2 3" key="1">
    <citation type="journal article" date="2017" name="Int. J. Syst. Evol. Microbiol.">
        <title>Mycobacterium talmoniae sp. nov., a slowly growing mycobacterium isolated from human respiratory samples.</title>
        <authorList>
            <person name="Davidson R.M."/>
            <person name="DeGroote M.A."/>
            <person name="Marola J.L."/>
            <person name="Buss S."/>
            <person name="Jones V."/>
            <person name="McNeil M.R."/>
            <person name="Freifeld A.G."/>
            <person name="Elaine Epperson L."/>
            <person name="Hasan N.A."/>
            <person name="Jackson M."/>
            <person name="Iwen P.C."/>
            <person name="Salfinger M."/>
            <person name="Strong M."/>
        </authorList>
    </citation>
    <scope>NUCLEOTIDE SEQUENCE [LARGE SCALE GENOMIC DNA]</scope>
    <source>
        <strain evidence="2 3">ATCC BAA-2683</strain>
    </source>
</reference>
<evidence type="ECO:0000256" key="1">
    <source>
        <dbReference type="SAM" id="MobiDB-lite"/>
    </source>
</evidence>
<organism evidence="2 3">
    <name type="scientific">Mycobacterium talmoniae</name>
    <dbReference type="NCBI Taxonomy" id="1858794"/>
    <lineage>
        <taxon>Bacteria</taxon>
        <taxon>Bacillati</taxon>
        <taxon>Actinomycetota</taxon>
        <taxon>Actinomycetes</taxon>
        <taxon>Mycobacteriales</taxon>
        <taxon>Mycobacteriaceae</taxon>
        <taxon>Mycobacterium</taxon>
    </lineage>
</organism>
<proteinExistence type="predicted"/>
<feature type="region of interest" description="Disordered" evidence="1">
    <location>
        <begin position="32"/>
        <end position="55"/>
    </location>
</feature>
<protein>
    <submittedName>
        <fullName evidence="2">Uncharacterized protein</fullName>
    </submittedName>
</protein>